<keyword evidence="2" id="KW-1185">Reference proteome</keyword>
<comment type="caution">
    <text evidence="1">The sequence shown here is derived from an EMBL/GenBank/DDBJ whole genome shotgun (WGS) entry which is preliminary data.</text>
</comment>
<dbReference type="Gene3D" id="1.25.40.10">
    <property type="entry name" value="Tetratricopeptide repeat domain"/>
    <property type="match status" value="1"/>
</dbReference>
<reference evidence="1" key="1">
    <citation type="submission" date="2021-06" db="EMBL/GenBank/DDBJ databases">
        <authorList>
            <person name="Kallberg Y."/>
            <person name="Tangrot J."/>
            <person name="Rosling A."/>
        </authorList>
    </citation>
    <scope>NUCLEOTIDE SEQUENCE</scope>
    <source>
        <strain evidence="1">IN212</strain>
    </source>
</reference>
<sequence>MKLKLTDLCLTLYKIYKAANKISKENIITNQEILELKDFLFKELHKSLREIQCKQAKTIIQTQEKTRKSEKVDAIKDGFRELNLSLRKLLSDIIHRAIDILGDNNLDEKNFAVLLLRSWAKVTATPYSDIEFCILVNDPDPKLKEALRRMVYIMNFIVISLGQTALPFNLFQVENETNGIDFDVLIKPGFQFDLGGKTPLGRFDKDYDLIQTSQHMDDYIDLNTFDRDPLLVAELIDYYKEMINKKLHQKETDHSSFHKSVAKVLLLTGTKNLQADLDKYKINVDKVSHEGRLLNIKTEIYRLPDRLIEGLRIIFATSGNILWDKISGLLKSNIINEKGATNLEFMTDVALQSRLFTYVTNDSQSEKFSIWDTKMTPNSAEVENFFGIDDIANLVKFYQIAIPLYRFVQTSINTEDKNKINTTETFLDESFMTKATIYFRFMLYREAELLLLEAQRSGFKDPQLANEYYEKHIENKPMDVDDLFKLGYLKLSLEDHKGVLELFNRIPTKLAINNQAISMECVQAHCNIANIEGLLGNKSSELAHLEKAKEIVECIPEKRDHVMIDFYISLQNGFRNIQKALDFANNLYNKQAHVKLIDIYQQAAEISEQFNQLEQAVEYRNLVIQVINTLYVNKPVGRLLESHISLANTYLLMEEMDDAESN</sequence>
<gene>
    <name evidence="1" type="ORF">RFULGI_LOCUS5058</name>
</gene>
<dbReference type="PANTHER" id="PTHR19959">
    <property type="entry name" value="KINESIN LIGHT CHAIN"/>
    <property type="match status" value="1"/>
</dbReference>
<dbReference type="PANTHER" id="PTHR19959:SF119">
    <property type="entry name" value="FUNGAL LIPASE-LIKE DOMAIN-CONTAINING PROTEIN"/>
    <property type="match status" value="1"/>
</dbReference>
<protein>
    <submittedName>
        <fullName evidence="1">3185_t:CDS:1</fullName>
    </submittedName>
</protein>
<evidence type="ECO:0000313" key="2">
    <source>
        <dbReference type="Proteomes" id="UP000789396"/>
    </source>
</evidence>
<dbReference type="InterPro" id="IPR011990">
    <property type="entry name" value="TPR-like_helical_dom_sf"/>
</dbReference>
<name>A0A9N9FWH7_9GLOM</name>
<dbReference type="OrthoDB" id="5986190at2759"/>
<proteinExistence type="predicted"/>
<organism evidence="1 2">
    <name type="scientific">Racocetra fulgida</name>
    <dbReference type="NCBI Taxonomy" id="60492"/>
    <lineage>
        <taxon>Eukaryota</taxon>
        <taxon>Fungi</taxon>
        <taxon>Fungi incertae sedis</taxon>
        <taxon>Mucoromycota</taxon>
        <taxon>Glomeromycotina</taxon>
        <taxon>Glomeromycetes</taxon>
        <taxon>Diversisporales</taxon>
        <taxon>Gigasporaceae</taxon>
        <taxon>Racocetra</taxon>
    </lineage>
</organism>
<dbReference type="SUPFAM" id="SSF48452">
    <property type="entry name" value="TPR-like"/>
    <property type="match status" value="1"/>
</dbReference>
<evidence type="ECO:0000313" key="1">
    <source>
        <dbReference type="EMBL" id="CAG8561029.1"/>
    </source>
</evidence>
<dbReference type="EMBL" id="CAJVPZ010005439">
    <property type="protein sequence ID" value="CAG8561029.1"/>
    <property type="molecule type" value="Genomic_DNA"/>
</dbReference>
<accession>A0A9N9FWH7</accession>
<dbReference type="AlphaFoldDB" id="A0A9N9FWH7"/>
<dbReference type="Proteomes" id="UP000789396">
    <property type="component" value="Unassembled WGS sequence"/>
</dbReference>